<sequence length="269" mass="30404">MKHLALIATGLGMLVTAWGTQAVAAPQADVYQQSYALYMLYHPETKDQSSVALKKQFSADFVDLFATHKKVDVAQFTAFEQQRLTELMKQRREMSLKQSHVRFGILDSNKDQKMTLKEFQASGMKTFDEMDKNKDGLISAEDVKLAAGNGASTHDGFRVRLPIAMPMANNQQEFIQKYGQGKAYATLGDYLTERDKQFMATDTNADLVVSEQEYVDEFMQRFDRNSIDGQEKMKELSKLQFQAIAQGKSHIQAKDIAQFANKLDKAISQ</sequence>
<feature type="signal peptide" evidence="1">
    <location>
        <begin position="1"/>
        <end position="24"/>
    </location>
</feature>
<dbReference type="Proteomes" id="UP000280271">
    <property type="component" value="Unassembled WGS sequence"/>
</dbReference>
<dbReference type="InterPro" id="IPR018247">
    <property type="entry name" value="EF_Hand_1_Ca_BS"/>
</dbReference>
<dbReference type="PROSITE" id="PS00018">
    <property type="entry name" value="EF_HAND_1"/>
    <property type="match status" value="1"/>
</dbReference>
<keyword evidence="4" id="KW-1185">Reference proteome</keyword>
<dbReference type="PROSITE" id="PS50222">
    <property type="entry name" value="EF_HAND_2"/>
    <property type="match status" value="1"/>
</dbReference>
<evidence type="ECO:0000313" key="4">
    <source>
        <dbReference type="Proteomes" id="UP000280271"/>
    </source>
</evidence>
<protein>
    <recommendedName>
        <fullName evidence="2">EF-hand domain-containing protein</fullName>
    </recommendedName>
</protein>
<dbReference type="EMBL" id="RCHC01000005">
    <property type="protein sequence ID" value="RLL22750.1"/>
    <property type="molecule type" value="Genomic_DNA"/>
</dbReference>
<evidence type="ECO:0000256" key="1">
    <source>
        <dbReference type="SAM" id="SignalP"/>
    </source>
</evidence>
<dbReference type="Gene3D" id="1.10.238.10">
    <property type="entry name" value="EF-hand"/>
    <property type="match status" value="1"/>
</dbReference>
<name>A0ABX9TYF1_9GAMM</name>
<comment type="caution">
    <text evidence="3">The sequence shown here is derived from an EMBL/GenBank/DDBJ whole genome shotgun (WGS) entry which is preliminary data.</text>
</comment>
<dbReference type="InterPro" id="IPR011992">
    <property type="entry name" value="EF-hand-dom_pair"/>
</dbReference>
<accession>A0ABX9TYF1</accession>
<reference evidence="3 4" key="1">
    <citation type="submission" date="2018-09" db="EMBL/GenBank/DDBJ databases">
        <title>The draft genome of Acinetobacter sp. strains.</title>
        <authorList>
            <person name="Qin J."/>
            <person name="Feng Y."/>
            <person name="Zong Z."/>
        </authorList>
    </citation>
    <scope>NUCLEOTIDE SEQUENCE [LARGE SCALE GENOMIC DNA]</scope>
    <source>
        <strain evidence="3 4">WCHAc060005</strain>
    </source>
</reference>
<evidence type="ECO:0000313" key="3">
    <source>
        <dbReference type="EMBL" id="RLL22750.1"/>
    </source>
</evidence>
<dbReference type="SUPFAM" id="SSF47473">
    <property type="entry name" value="EF-hand"/>
    <property type="match status" value="1"/>
</dbReference>
<feature type="domain" description="EF-hand" evidence="2">
    <location>
        <begin position="118"/>
        <end position="153"/>
    </location>
</feature>
<proteinExistence type="predicted"/>
<gene>
    <name evidence="3" type="ORF">D9K81_05975</name>
</gene>
<organism evidence="3 4">
    <name type="scientific">Acinetobacter chengduensis</name>
    <dbReference type="NCBI Taxonomy" id="2420890"/>
    <lineage>
        <taxon>Bacteria</taxon>
        <taxon>Pseudomonadati</taxon>
        <taxon>Pseudomonadota</taxon>
        <taxon>Gammaproteobacteria</taxon>
        <taxon>Moraxellales</taxon>
        <taxon>Moraxellaceae</taxon>
        <taxon>Acinetobacter</taxon>
    </lineage>
</organism>
<dbReference type="RefSeq" id="WP_120374387.1">
    <property type="nucleotide sequence ID" value="NZ_RCHC01000005.1"/>
</dbReference>
<evidence type="ECO:0000259" key="2">
    <source>
        <dbReference type="PROSITE" id="PS50222"/>
    </source>
</evidence>
<dbReference type="InterPro" id="IPR002048">
    <property type="entry name" value="EF_hand_dom"/>
</dbReference>
<feature type="chain" id="PRO_5047232028" description="EF-hand domain-containing protein" evidence="1">
    <location>
        <begin position="25"/>
        <end position="269"/>
    </location>
</feature>
<keyword evidence="1" id="KW-0732">Signal</keyword>